<reference evidence="2" key="1">
    <citation type="submission" date="2015-10" db="EMBL/GenBank/DDBJ databases">
        <authorList>
            <person name="Martinez-Garcia P.J."/>
            <person name="Crepeau M.W."/>
            <person name="Puiu D."/>
            <person name="Gonzalez-Ibeas D."/>
            <person name="Whalen J."/>
            <person name="Stevens K."/>
            <person name="Paul R."/>
            <person name="Butterfield T."/>
            <person name="Britton M."/>
            <person name="Reagan R."/>
            <person name="Chakraborty S."/>
            <person name="Walawage S.L."/>
            <person name="Vasquez-Gross H.A."/>
            <person name="Cardeno C."/>
            <person name="Famula R."/>
            <person name="Pratt K."/>
            <person name="Kuruganti S."/>
            <person name="Aradhya M.K."/>
            <person name="Leslie C.A."/>
            <person name="Dandekar A.M."/>
            <person name="Salzberg S.L."/>
            <person name="Wegrzyn J.L."/>
            <person name="Langley C.H."/>
            <person name="Neale D.B."/>
        </authorList>
    </citation>
    <scope>NUCLEOTIDE SEQUENCE</scope>
    <source>
        <tissue evidence="2">Leaves</tissue>
    </source>
</reference>
<organism evidence="2 3">
    <name type="scientific">Juglans regia</name>
    <name type="common">English walnut</name>
    <dbReference type="NCBI Taxonomy" id="51240"/>
    <lineage>
        <taxon>Eukaryota</taxon>
        <taxon>Viridiplantae</taxon>
        <taxon>Streptophyta</taxon>
        <taxon>Embryophyta</taxon>
        <taxon>Tracheophyta</taxon>
        <taxon>Spermatophyta</taxon>
        <taxon>Magnoliopsida</taxon>
        <taxon>eudicotyledons</taxon>
        <taxon>Gunneridae</taxon>
        <taxon>Pentapetalae</taxon>
        <taxon>rosids</taxon>
        <taxon>fabids</taxon>
        <taxon>Fagales</taxon>
        <taxon>Juglandaceae</taxon>
        <taxon>Juglans</taxon>
    </lineage>
</organism>
<feature type="region of interest" description="Disordered" evidence="1">
    <location>
        <begin position="36"/>
        <end position="58"/>
    </location>
</feature>
<evidence type="ECO:0000256" key="1">
    <source>
        <dbReference type="SAM" id="MobiDB-lite"/>
    </source>
</evidence>
<reference evidence="2" key="2">
    <citation type="submission" date="2020-03" db="EMBL/GenBank/DDBJ databases">
        <title>Walnut 2.0.</title>
        <authorList>
            <person name="Marrano A."/>
            <person name="Britton M."/>
            <person name="Zimin A.V."/>
            <person name="Zaini P.A."/>
            <person name="Workman R."/>
            <person name="Puiu D."/>
            <person name="Bianco L."/>
            <person name="Allen B.J."/>
            <person name="Troggio M."/>
            <person name="Leslie C.A."/>
            <person name="Timp W."/>
            <person name="Dendekar A."/>
            <person name="Salzberg S.L."/>
            <person name="Neale D.B."/>
        </authorList>
    </citation>
    <scope>NUCLEOTIDE SEQUENCE</scope>
    <source>
        <tissue evidence="2">Leaves</tissue>
    </source>
</reference>
<dbReference type="AlphaFoldDB" id="A0A833U7D1"/>
<accession>A0A833U7D1</accession>
<dbReference type="Gramene" id="Jr11_14170_p1">
    <property type="protein sequence ID" value="cds.Jr11_14170_p1"/>
    <property type="gene ID" value="Jr11_14170"/>
</dbReference>
<dbReference type="EMBL" id="LIHL02000011">
    <property type="protein sequence ID" value="KAF5455194.1"/>
    <property type="molecule type" value="Genomic_DNA"/>
</dbReference>
<name>A0A833U7D1_JUGRE</name>
<sequence>MWDSFAMAEGREEEASGALFHQIPYPFHTFGATGRRRLRLEPATEDDGTNSKEKPNGSECEVGICRWASAGENCDTQVPEKKVGASGMFAYSAIETESNFRNIFETDILDHVSLWGSFASR</sequence>
<dbReference type="Proteomes" id="UP000619265">
    <property type="component" value="Unassembled WGS sequence"/>
</dbReference>
<evidence type="ECO:0000313" key="3">
    <source>
        <dbReference type="Proteomes" id="UP000619265"/>
    </source>
</evidence>
<protein>
    <submittedName>
        <fullName evidence="2">Uncharacterized protein</fullName>
    </submittedName>
</protein>
<gene>
    <name evidence="2" type="ORF">F2P56_024797</name>
</gene>
<evidence type="ECO:0000313" key="2">
    <source>
        <dbReference type="EMBL" id="KAF5455194.1"/>
    </source>
</evidence>
<comment type="caution">
    <text evidence="2">The sequence shown here is derived from an EMBL/GenBank/DDBJ whole genome shotgun (WGS) entry which is preliminary data.</text>
</comment>
<proteinExistence type="predicted"/>